<evidence type="ECO:0000313" key="2">
    <source>
        <dbReference type="EMBL" id="MDT2984066.1"/>
    </source>
</evidence>
<feature type="transmembrane region" description="Helical" evidence="1">
    <location>
        <begin position="55"/>
        <end position="75"/>
    </location>
</feature>
<evidence type="ECO:0000256" key="1">
    <source>
        <dbReference type="SAM" id="Phobius"/>
    </source>
</evidence>
<sequence length="209" mass="24153">MIKKGENNIGGMDEKISGIGGLILKHKFGTIFIGIVLPIITLFFIKITFVNNINIFDWYSLVLGILSFLVGILVLESISEKEKALEAMKEIQRSTTIEELFQSSKSIINDFLEYDKNFEGFKKQSKLNMRTHHALMGDLAKLTYNYNFKIDNYDNLLNFVNEVNVNWFKSKNPFESYIDLIKAVHTDLLILSEEYNNSQYDKNMGDRLK</sequence>
<keyword evidence="1" id="KW-1133">Transmembrane helix</keyword>
<name>A0ABD5FPS1_ENTCA</name>
<accession>A0ABD5FPS1</accession>
<proteinExistence type="predicted"/>
<dbReference type="Proteomes" id="UP001253851">
    <property type="component" value="Unassembled WGS sequence"/>
</dbReference>
<keyword evidence="1" id="KW-0812">Transmembrane</keyword>
<evidence type="ECO:0000313" key="3">
    <source>
        <dbReference type="Proteomes" id="UP001253851"/>
    </source>
</evidence>
<dbReference type="RefSeq" id="WP_311957772.1">
    <property type="nucleotide sequence ID" value="NZ_JARQDZ010000012.1"/>
</dbReference>
<dbReference type="AlphaFoldDB" id="A0ABD5FPS1"/>
<dbReference type="EMBL" id="JARQDZ010000012">
    <property type="protein sequence ID" value="MDT2984066.1"/>
    <property type="molecule type" value="Genomic_DNA"/>
</dbReference>
<comment type="caution">
    <text evidence="2">The sequence shown here is derived from an EMBL/GenBank/DDBJ whole genome shotgun (WGS) entry which is preliminary data.</text>
</comment>
<feature type="transmembrane region" description="Helical" evidence="1">
    <location>
        <begin position="28"/>
        <end position="49"/>
    </location>
</feature>
<gene>
    <name evidence="2" type="ORF">P7I34_15445</name>
</gene>
<protein>
    <recommendedName>
        <fullName evidence="4">Phage abortive infection protein</fullName>
    </recommendedName>
</protein>
<keyword evidence="1" id="KW-0472">Membrane</keyword>
<reference evidence="2 3" key="1">
    <citation type="submission" date="2023-03" db="EMBL/GenBank/DDBJ databases">
        <authorList>
            <person name="Shen W."/>
            <person name="Cai J."/>
        </authorList>
    </citation>
    <scope>NUCLEOTIDE SEQUENCE [LARGE SCALE GENOMIC DNA]</scope>
    <source>
        <strain evidence="2 3">B516</strain>
    </source>
</reference>
<evidence type="ECO:0008006" key="4">
    <source>
        <dbReference type="Google" id="ProtNLM"/>
    </source>
</evidence>
<organism evidence="2 3">
    <name type="scientific">Enterococcus casseliflavus</name>
    <name type="common">Enterococcus flavescens</name>
    <dbReference type="NCBI Taxonomy" id="37734"/>
    <lineage>
        <taxon>Bacteria</taxon>
        <taxon>Bacillati</taxon>
        <taxon>Bacillota</taxon>
        <taxon>Bacilli</taxon>
        <taxon>Lactobacillales</taxon>
        <taxon>Enterococcaceae</taxon>
        <taxon>Enterococcus</taxon>
    </lineage>
</organism>